<dbReference type="Pfam" id="PF13188">
    <property type="entry name" value="PAS_8"/>
    <property type="match status" value="1"/>
</dbReference>
<evidence type="ECO:0000256" key="1">
    <source>
        <dbReference type="ARBA" id="ARBA00001541"/>
    </source>
</evidence>
<feature type="active site" evidence="6">
    <location>
        <position position="154"/>
    </location>
</feature>
<protein>
    <recommendedName>
        <fullName evidence="2">protein-glutamate O-methyltransferase</fullName>
        <ecNumber evidence="2">2.1.1.80</ecNumber>
    </recommendedName>
</protein>
<organism evidence="12 13">
    <name type="scientific">Chlorobium phaeobacteroides (strain DSM 266 / SMG 266 / 2430)</name>
    <dbReference type="NCBI Taxonomy" id="290317"/>
    <lineage>
        <taxon>Bacteria</taxon>
        <taxon>Pseudomonadati</taxon>
        <taxon>Chlorobiota</taxon>
        <taxon>Chlorobiia</taxon>
        <taxon>Chlorobiales</taxon>
        <taxon>Chlorobiaceae</taxon>
        <taxon>Chlorobium/Pelodictyon group</taxon>
        <taxon>Chlorobium</taxon>
    </lineage>
</organism>
<feature type="domain" description="CheB-type methylesterase" evidence="10">
    <location>
        <begin position="29"/>
        <end position="212"/>
    </location>
</feature>
<dbReference type="Gene3D" id="1.10.155.10">
    <property type="entry name" value="Chemotaxis receptor methyltransferase CheR, N-terminal domain"/>
    <property type="match status" value="1"/>
</dbReference>
<evidence type="ECO:0000259" key="10">
    <source>
        <dbReference type="PROSITE" id="PS50122"/>
    </source>
</evidence>
<accession>A1BHC8</accession>
<dbReference type="AlphaFoldDB" id="A1BHC8"/>
<evidence type="ECO:0000259" key="9">
    <source>
        <dbReference type="PROSITE" id="PS50113"/>
    </source>
</evidence>
<dbReference type="Pfam" id="PF13596">
    <property type="entry name" value="PAS_10"/>
    <property type="match status" value="1"/>
</dbReference>
<dbReference type="GO" id="GO:0008983">
    <property type="term" value="F:protein-glutamate O-methyltransferase activity"/>
    <property type="evidence" value="ECO:0007669"/>
    <property type="project" value="UniProtKB-EC"/>
</dbReference>
<dbReference type="EMBL" id="CP000492">
    <property type="protein sequence ID" value="ABL65805.1"/>
    <property type="molecule type" value="Genomic_DNA"/>
</dbReference>
<dbReference type="HOGENOM" id="CLU_000892_0_2_10"/>
<dbReference type="Gene3D" id="3.40.50.150">
    <property type="entry name" value="Vaccinia Virus protein VP39"/>
    <property type="match status" value="1"/>
</dbReference>
<evidence type="ECO:0000313" key="12">
    <source>
        <dbReference type="EMBL" id="ABL65805.1"/>
    </source>
</evidence>
<keyword evidence="13" id="KW-1185">Reference proteome</keyword>
<dbReference type="Gene3D" id="3.40.50.180">
    <property type="entry name" value="Methylesterase CheB, C-terminal domain"/>
    <property type="match status" value="1"/>
</dbReference>
<dbReference type="Pfam" id="PF01339">
    <property type="entry name" value="CheB_methylest"/>
    <property type="match status" value="1"/>
</dbReference>
<dbReference type="CDD" id="cd02440">
    <property type="entry name" value="AdoMet_MTases"/>
    <property type="match status" value="1"/>
</dbReference>
<dbReference type="InterPro" id="IPR022642">
    <property type="entry name" value="CheR_C"/>
</dbReference>
<comment type="catalytic activity">
    <reaction evidence="1">
        <text>L-glutamyl-[protein] + S-adenosyl-L-methionine = [protein]-L-glutamate 5-O-methyl ester + S-adenosyl-L-homocysteine</text>
        <dbReference type="Rhea" id="RHEA:24452"/>
        <dbReference type="Rhea" id="RHEA-COMP:10208"/>
        <dbReference type="Rhea" id="RHEA-COMP:10311"/>
        <dbReference type="ChEBI" id="CHEBI:29973"/>
        <dbReference type="ChEBI" id="CHEBI:57856"/>
        <dbReference type="ChEBI" id="CHEBI:59789"/>
        <dbReference type="ChEBI" id="CHEBI:82795"/>
        <dbReference type="EC" id="2.1.1.80"/>
    </reaction>
</comment>
<feature type="compositionally biased region" description="Polar residues" evidence="7">
    <location>
        <begin position="699"/>
        <end position="708"/>
    </location>
</feature>
<sequence>MKKTPNAKPQKIRHEEAVSMKAEKAFFPIVGIGASAGGLEALESFLKKVPFPCGISFVIVQHLDPTHKCILVELLQRVTSMPVVEVADRMKIEINHVYAIPPNKSMTILHGVLHLFDPTEPRGLRLPIDLFFRSLADDLQQHSIGVILSGMGSDGTLGLRTIKEKGGCVFVQDPKSAKFDGMPQSAIDAGLADIIAPVEDLPYRILAYLKHIPSIRQDNSHLEDKTLSGLEKIVLLLRRDTGQDFSLYKKNTLYRRIERRMGIHQIEKIADYVRFLQGNPHETTLLFKELLIGVTGFFRDPAAWETLKTRAIPTLLASRQADSTLRAWVAGCSTGEEAYSLAIAFIEAVELIRPRSDFRLRIFATDLDKDAIEKARSGIYPPNIASDLSKERLQRFFEQDEHGFRISKEIRETIVFAPHNIIMDPPFTKLDIITCRNLLIYMEQEIQKKLLPLFHYSLNPGGILFLGNAESIGSFSDLFDPLEVKTRLFRKLHKESQQDPVIFPAFFTHSENETSVIMNDRQKKPNPVVNLQSLADQIILQHYAPSAVLTNDRGDIIYISGRTGRYLEPAAGKANWNILAMAREGLRYELNLLFSSVLRTKQTSTKKGLCVGTNGGTQIVNVTIEPLEKPELLRRLLLIVFTPVEKSKSETSKDNPLHISSGNNILASLEEDLRVARDEIMTIREEMQTSQEELKSTNEEMQSANEELQSTNEELTTSKEEMQSLNEELQTVNHELQSKVSELSEANNDMKNLLNSTDIATLFLDDSLNIRRFTTRTASIIKLIASDIGRPITDIVTDLHYPALADDAQEVLRTLIFREKQVSANNDRWFSVKIMPYRTQENKIVGLVITFSDITTSKKLEACLRESEERFRFLFETMPEGALLQDSEGKILMANHEAERIFGLSSEAMKNKKTEELQRAFVQKDGSAFPPEKYPYLVALDSGKTCSGVVMGIMLPASQTCRWIKVSALPRFHENTEKPYQVYTTFVEITLPKGNHSE</sequence>
<evidence type="ECO:0000256" key="5">
    <source>
        <dbReference type="ARBA" id="ARBA00022691"/>
    </source>
</evidence>
<dbReference type="InterPro" id="IPR000700">
    <property type="entry name" value="PAS-assoc_C"/>
</dbReference>
<dbReference type="PROSITE" id="PS50123">
    <property type="entry name" value="CHER"/>
    <property type="match status" value="1"/>
</dbReference>
<dbReference type="eggNOG" id="COG2201">
    <property type="taxonomic scope" value="Bacteria"/>
</dbReference>
<evidence type="ECO:0000256" key="7">
    <source>
        <dbReference type="SAM" id="MobiDB-lite"/>
    </source>
</evidence>
<dbReference type="GO" id="GO:0006935">
    <property type="term" value="P:chemotaxis"/>
    <property type="evidence" value="ECO:0007669"/>
    <property type="project" value="UniProtKB-UniRule"/>
</dbReference>
<dbReference type="STRING" id="290317.Cpha266_1788"/>
<dbReference type="InterPro" id="IPR050903">
    <property type="entry name" value="Bact_Chemotaxis_MeTrfase"/>
</dbReference>
<dbReference type="PRINTS" id="PR00996">
    <property type="entry name" value="CHERMTFRASE"/>
</dbReference>
<evidence type="ECO:0000313" key="13">
    <source>
        <dbReference type="Proteomes" id="UP000008701"/>
    </source>
</evidence>
<reference evidence="12 13" key="1">
    <citation type="submission" date="2006-12" db="EMBL/GenBank/DDBJ databases">
        <title>Complete sequence of Chlorobium phaeobacteroides DSM 266.</title>
        <authorList>
            <consortium name="US DOE Joint Genome Institute"/>
            <person name="Copeland A."/>
            <person name="Lucas S."/>
            <person name="Lapidus A."/>
            <person name="Barry K."/>
            <person name="Detter J.C."/>
            <person name="Glavina del Rio T."/>
            <person name="Hammon N."/>
            <person name="Israni S."/>
            <person name="Pitluck S."/>
            <person name="Goltsman E."/>
            <person name="Schmutz J."/>
            <person name="Larimer F."/>
            <person name="Land M."/>
            <person name="Hauser L."/>
            <person name="Mikhailova N."/>
            <person name="Li T."/>
            <person name="Overmann J."/>
            <person name="Bryant D.A."/>
            <person name="Richardson P."/>
        </authorList>
    </citation>
    <scope>NUCLEOTIDE SEQUENCE [LARGE SCALE GENOMIC DNA]</scope>
    <source>
        <strain evidence="12 13">DSM 266</strain>
    </source>
</reference>
<dbReference type="KEGG" id="cph:Cpha266_1788"/>
<dbReference type="eggNOG" id="COG1352">
    <property type="taxonomic scope" value="Bacteria"/>
</dbReference>
<dbReference type="InterPro" id="IPR035909">
    <property type="entry name" value="CheB_C"/>
</dbReference>
<dbReference type="InterPro" id="IPR000014">
    <property type="entry name" value="PAS"/>
</dbReference>
<dbReference type="Proteomes" id="UP000008701">
    <property type="component" value="Chromosome"/>
</dbReference>
<feature type="region of interest" description="Disordered" evidence="7">
    <location>
        <begin position="688"/>
        <end position="708"/>
    </location>
</feature>
<dbReference type="PANTHER" id="PTHR24422:SF27">
    <property type="entry name" value="PROTEIN-GLUTAMATE O-METHYLTRANSFERASE"/>
    <property type="match status" value="1"/>
</dbReference>
<evidence type="ECO:0000256" key="3">
    <source>
        <dbReference type="ARBA" id="ARBA00022603"/>
    </source>
</evidence>
<dbReference type="GO" id="GO:0000156">
    <property type="term" value="F:phosphorelay response regulator activity"/>
    <property type="evidence" value="ECO:0007669"/>
    <property type="project" value="InterPro"/>
</dbReference>
<dbReference type="Pfam" id="PF01739">
    <property type="entry name" value="CheR"/>
    <property type="match status" value="1"/>
</dbReference>
<dbReference type="InterPro" id="IPR022641">
    <property type="entry name" value="CheR_N"/>
</dbReference>
<dbReference type="EC" id="2.1.1.80" evidence="2"/>
<dbReference type="InterPro" id="IPR000780">
    <property type="entry name" value="CheR_MeTrfase"/>
</dbReference>
<dbReference type="CDD" id="cd16434">
    <property type="entry name" value="CheB-CheR_fusion"/>
    <property type="match status" value="1"/>
</dbReference>
<dbReference type="CDD" id="cd00130">
    <property type="entry name" value="PAS"/>
    <property type="match status" value="1"/>
</dbReference>
<keyword evidence="4" id="KW-0808">Transferase</keyword>
<dbReference type="SUPFAM" id="SSF52738">
    <property type="entry name" value="Methylesterase CheB, C-terminal domain"/>
    <property type="match status" value="1"/>
</dbReference>
<dbReference type="PANTHER" id="PTHR24422">
    <property type="entry name" value="CHEMOTAXIS PROTEIN METHYLTRANSFERASE"/>
    <property type="match status" value="1"/>
</dbReference>
<dbReference type="SUPFAM" id="SSF47757">
    <property type="entry name" value="Chemotaxis receptor methyltransferase CheR, N-terminal domain"/>
    <property type="match status" value="1"/>
</dbReference>
<dbReference type="InterPro" id="IPR035965">
    <property type="entry name" value="PAS-like_dom_sf"/>
</dbReference>
<dbReference type="InterPro" id="IPR029063">
    <property type="entry name" value="SAM-dependent_MTases_sf"/>
</dbReference>
<dbReference type="GO" id="GO:0008984">
    <property type="term" value="F:protein-glutamate methylesterase activity"/>
    <property type="evidence" value="ECO:0007669"/>
    <property type="project" value="InterPro"/>
</dbReference>
<dbReference type="Pfam" id="PF03705">
    <property type="entry name" value="CheR_N"/>
    <property type="match status" value="1"/>
</dbReference>
<dbReference type="OrthoDB" id="9816309at2"/>
<dbReference type="GO" id="GO:0032259">
    <property type="term" value="P:methylation"/>
    <property type="evidence" value="ECO:0007669"/>
    <property type="project" value="UniProtKB-KW"/>
</dbReference>
<dbReference type="PROSITE" id="PS50122">
    <property type="entry name" value="CHEB"/>
    <property type="match status" value="1"/>
</dbReference>
<keyword evidence="5" id="KW-0949">S-adenosyl-L-methionine</keyword>
<dbReference type="InterPro" id="IPR036804">
    <property type="entry name" value="CheR_N_sf"/>
</dbReference>
<gene>
    <name evidence="12" type="ordered locus">Cpha266_1788</name>
</gene>
<dbReference type="NCBIfam" id="TIGR00229">
    <property type="entry name" value="sensory_box"/>
    <property type="match status" value="1"/>
</dbReference>
<keyword evidence="6" id="KW-0378">Hydrolase</keyword>
<dbReference type="SMART" id="SM00091">
    <property type="entry name" value="PAS"/>
    <property type="match status" value="2"/>
</dbReference>
<feature type="domain" description="PAS" evidence="8">
    <location>
        <begin position="867"/>
        <end position="912"/>
    </location>
</feature>
<feature type="active site" evidence="6">
    <location>
        <position position="35"/>
    </location>
</feature>
<dbReference type="PROSITE" id="PS50112">
    <property type="entry name" value="PAS"/>
    <property type="match status" value="1"/>
</dbReference>
<dbReference type="SMART" id="SM00138">
    <property type="entry name" value="MeTrc"/>
    <property type="match status" value="1"/>
</dbReference>
<dbReference type="RefSeq" id="WP_011745612.1">
    <property type="nucleotide sequence ID" value="NC_008639.1"/>
</dbReference>
<dbReference type="GO" id="GO:0005737">
    <property type="term" value="C:cytoplasm"/>
    <property type="evidence" value="ECO:0007669"/>
    <property type="project" value="InterPro"/>
</dbReference>
<feature type="domain" description="PAC" evidence="9">
    <location>
        <begin position="813"/>
        <end position="866"/>
    </location>
</feature>
<dbReference type="SUPFAM" id="SSF53335">
    <property type="entry name" value="S-adenosyl-L-methionine-dependent methyltransferases"/>
    <property type="match status" value="1"/>
</dbReference>
<evidence type="ECO:0000259" key="8">
    <source>
        <dbReference type="PROSITE" id="PS50112"/>
    </source>
</evidence>
<evidence type="ECO:0000256" key="6">
    <source>
        <dbReference type="PROSITE-ProRule" id="PRU00050"/>
    </source>
</evidence>
<evidence type="ECO:0000259" key="11">
    <source>
        <dbReference type="PROSITE" id="PS50123"/>
    </source>
</evidence>
<proteinExistence type="predicted"/>
<feature type="compositionally biased region" description="Basic and acidic residues" evidence="7">
    <location>
        <begin position="688"/>
        <end position="698"/>
    </location>
</feature>
<dbReference type="SUPFAM" id="SSF55785">
    <property type="entry name" value="PYP-like sensor domain (PAS domain)"/>
    <property type="match status" value="2"/>
</dbReference>
<evidence type="ECO:0000256" key="2">
    <source>
        <dbReference type="ARBA" id="ARBA00012534"/>
    </source>
</evidence>
<keyword evidence="6" id="KW-0145">Chemotaxis</keyword>
<dbReference type="Gene3D" id="1.10.287.620">
    <property type="entry name" value="Helix Hairpins"/>
    <property type="match status" value="1"/>
</dbReference>
<dbReference type="Gene3D" id="3.30.450.20">
    <property type="entry name" value="PAS domain"/>
    <property type="match status" value="2"/>
</dbReference>
<dbReference type="SUPFAM" id="SSF57997">
    <property type="entry name" value="Tropomyosin"/>
    <property type="match status" value="1"/>
</dbReference>
<feature type="active site" evidence="6">
    <location>
        <position position="62"/>
    </location>
</feature>
<keyword evidence="3" id="KW-0489">Methyltransferase</keyword>
<evidence type="ECO:0000256" key="4">
    <source>
        <dbReference type="ARBA" id="ARBA00022679"/>
    </source>
</evidence>
<dbReference type="PROSITE" id="PS50113">
    <property type="entry name" value="PAC"/>
    <property type="match status" value="1"/>
</dbReference>
<feature type="domain" description="CheR-type methyltransferase" evidence="11">
    <location>
        <begin position="230"/>
        <end position="495"/>
    </location>
</feature>
<name>A1BHC8_CHLPD</name>
<dbReference type="InterPro" id="IPR000673">
    <property type="entry name" value="Sig_transdc_resp-reg_Me-estase"/>
</dbReference>